<dbReference type="Proteomes" id="UP000232693">
    <property type="component" value="Chromosome"/>
</dbReference>
<dbReference type="Gene3D" id="3.30.70.260">
    <property type="match status" value="1"/>
</dbReference>
<dbReference type="Pfam" id="PF04359">
    <property type="entry name" value="DUF493"/>
    <property type="match status" value="1"/>
</dbReference>
<dbReference type="GO" id="GO:0005829">
    <property type="term" value="C:cytosol"/>
    <property type="evidence" value="ECO:0007669"/>
    <property type="project" value="TreeGrafter"/>
</dbReference>
<gene>
    <name evidence="3" type="ORF">CW740_01415</name>
</gene>
<dbReference type="PANTHER" id="PTHR38036">
    <property type="entry name" value="UPF0250 PROTEIN YBED"/>
    <property type="match status" value="1"/>
</dbReference>
<protein>
    <recommendedName>
        <fullName evidence="2">UPF0250 protein CW740_01415</fullName>
    </recommendedName>
</protein>
<dbReference type="PANTHER" id="PTHR38036:SF1">
    <property type="entry name" value="UPF0250 PROTEIN YBED"/>
    <property type="match status" value="1"/>
</dbReference>
<dbReference type="AlphaFoldDB" id="A0A2K9A977"/>
<evidence type="ECO:0000256" key="2">
    <source>
        <dbReference type="HAMAP-Rule" id="MF_00659"/>
    </source>
</evidence>
<proteinExistence type="inferred from homology"/>
<dbReference type="KEGG" id="kpd:CW740_01415"/>
<evidence type="ECO:0000313" key="4">
    <source>
        <dbReference type="Proteomes" id="UP000232693"/>
    </source>
</evidence>
<dbReference type="SUPFAM" id="SSF117991">
    <property type="entry name" value="YbeD/HP0495-like"/>
    <property type="match status" value="1"/>
</dbReference>
<evidence type="ECO:0000313" key="3">
    <source>
        <dbReference type="EMBL" id="AUD77967.1"/>
    </source>
</evidence>
<evidence type="ECO:0000256" key="1">
    <source>
        <dbReference type="ARBA" id="ARBA00008460"/>
    </source>
</evidence>
<accession>A0A2K9A977</accession>
<sequence>MTQNYDRDELWQFPCEICFKVMAVNRDGVDMEVAEVVNRHAPNDYSPASKLSRDGNYVSLSFMVVVESKEQVDAMYREVFTVEGVKMTL</sequence>
<dbReference type="InterPro" id="IPR027471">
    <property type="entry name" value="YbeD-like_sf"/>
</dbReference>
<keyword evidence="4" id="KW-1185">Reference proteome</keyword>
<dbReference type="RefSeq" id="WP_106645880.1">
    <property type="nucleotide sequence ID" value="NZ_BMGO01000001.1"/>
</dbReference>
<organism evidence="3 4">
    <name type="scientific">Kangiella profundi</name>
    <dbReference type="NCBI Taxonomy" id="1561924"/>
    <lineage>
        <taxon>Bacteria</taxon>
        <taxon>Pseudomonadati</taxon>
        <taxon>Pseudomonadota</taxon>
        <taxon>Gammaproteobacteria</taxon>
        <taxon>Kangiellales</taxon>
        <taxon>Kangiellaceae</taxon>
        <taxon>Kangiella</taxon>
    </lineage>
</organism>
<dbReference type="HAMAP" id="MF_00659">
    <property type="entry name" value="UPF0250"/>
    <property type="match status" value="1"/>
</dbReference>
<dbReference type="OrthoDB" id="9793424at2"/>
<dbReference type="EMBL" id="CP025120">
    <property type="protein sequence ID" value="AUD77967.1"/>
    <property type="molecule type" value="Genomic_DNA"/>
</dbReference>
<name>A0A2K9A977_9GAMM</name>
<comment type="similarity">
    <text evidence="1 2">Belongs to the UPF0250 family.</text>
</comment>
<dbReference type="InterPro" id="IPR007454">
    <property type="entry name" value="UPF0250_YbeD-like"/>
</dbReference>
<reference evidence="3 4" key="1">
    <citation type="submission" date="2017-12" db="EMBL/GenBank/DDBJ databases">
        <title>Kangiella profundi FT102 completed genome.</title>
        <authorList>
            <person name="Xu J."/>
            <person name="Wang J."/>
            <person name="Lu Y."/>
        </authorList>
    </citation>
    <scope>NUCLEOTIDE SEQUENCE [LARGE SCALE GENOMIC DNA]</scope>
    <source>
        <strain evidence="3 4">FT102</strain>
    </source>
</reference>